<organism evidence="2 3">
    <name type="scientific">Haemonchus contortus</name>
    <name type="common">Barber pole worm</name>
    <dbReference type="NCBI Taxonomy" id="6289"/>
    <lineage>
        <taxon>Eukaryota</taxon>
        <taxon>Metazoa</taxon>
        <taxon>Ecdysozoa</taxon>
        <taxon>Nematoda</taxon>
        <taxon>Chromadorea</taxon>
        <taxon>Rhabditida</taxon>
        <taxon>Rhabditina</taxon>
        <taxon>Rhabditomorpha</taxon>
        <taxon>Strongyloidea</taxon>
        <taxon>Trichostrongylidae</taxon>
        <taxon>Haemonchus</taxon>
    </lineage>
</organism>
<feature type="chain" id="PRO_5029851786" evidence="1">
    <location>
        <begin position="31"/>
        <end position="68"/>
    </location>
</feature>
<dbReference type="Proteomes" id="UP000025227">
    <property type="component" value="Unplaced"/>
</dbReference>
<name>A0A7I5EBB5_HAECO</name>
<evidence type="ECO:0000313" key="2">
    <source>
        <dbReference type="Proteomes" id="UP000025227"/>
    </source>
</evidence>
<accession>A0A7I5EBB5</accession>
<evidence type="ECO:0000313" key="3">
    <source>
        <dbReference type="WBParaSite" id="HCON_00122605-00001"/>
    </source>
</evidence>
<feature type="signal peptide" evidence="1">
    <location>
        <begin position="1"/>
        <end position="30"/>
    </location>
</feature>
<keyword evidence="1" id="KW-0732">Signal</keyword>
<keyword evidence="2" id="KW-1185">Reference proteome</keyword>
<dbReference type="AlphaFoldDB" id="A0A7I5EBB5"/>
<evidence type="ECO:0000256" key="1">
    <source>
        <dbReference type="SAM" id="SignalP"/>
    </source>
</evidence>
<proteinExistence type="predicted"/>
<sequence length="68" mass="7604">SRFLGTSCVMVKVALLVIVMCLAIFGSTLAKPAHIIERMHANEPRMRAEPVRTKRLAIQVPSITFRVK</sequence>
<dbReference type="WBParaSite" id="HCON_00122605-00001">
    <property type="protein sequence ID" value="HCON_00122605-00001"/>
    <property type="gene ID" value="HCON_00122605"/>
</dbReference>
<protein>
    <submittedName>
        <fullName evidence="3">Transmembrane protein</fullName>
    </submittedName>
</protein>
<reference evidence="3" key="1">
    <citation type="submission" date="2020-12" db="UniProtKB">
        <authorList>
            <consortium name="WormBaseParasite"/>
        </authorList>
    </citation>
    <scope>IDENTIFICATION</scope>
    <source>
        <strain evidence="3">MHco3</strain>
    </source>
</reference>